<dbReference type="InterPro" id="IPR036477">
    <property type="entry name" value="Formyl_transf_N_sf"/>
</dbReference>
<dbReference type="GO" id="GO:0003824">
    <property type="term" value="F:catalytic activity"/>
    <property type="evidence" value="ECO:0007669"/>
    <property type="project" value="InterPro"/>
</dbReference>
<dbReference type="InterPro" id="IPR049355">
    <property type="entry name" value="Formyl_trans-like_C"/>
</dbReference>
<dbReference type="AlphaFoldDB" id="A0A0F9ABQ1"/>
<comment type="caution">
    <text evidence="2">The sequence shown here is derived from an EMBL/GenBank/DDBJ whole genome shotgun (WGS) entry which is preliminary data.</text>
</comment>
<proteinExistence type="predicted"/>
<sequence length="234" mass="26601">MKMTENNNILIATIKSWNIEKAEKLVADNSQLNIKIISDKDELTYEKVIAFEPRYIFFPHWSWIIPEEIYNNFECVVFHMTDLPFGRGGSPLQNLIVCGLQETKISAIRVVNDIDAGPVYLKSDLSLEGTATEIFIRGSEVVFGKMIPKMLRKDIKPTPQEGEAILFKRRTPDQSDISDLGNISEIYDYIRMLDGEGYPNAFVETGRFKIEFSKACQENGQILAQALIKVKDGK</sequence>
<dbReference type="CDD" id="cd08821">
    <property type="entry name" value="FMT_core_like_1"/>
    <property type="match status" value="1"/>
</dbReference>
<reference evidence="2" key="1">
    <citation type="journal article" date="2015" name="Nature">
        <title>Complex archaea that bridge the gap between prokaryotes and eukaryotes.</title>
        <authorList>
            <person name="Spang A."/>
            <person name="Saw J.H."/>
            <person name="Jorgensen S.L."/>
            <person name="Zaremba-Niedzwiedzka K."/>
            <person name="Martijn J."/>
            <person name="Lind A.E."/>
            <person name="van Eijk R."/>
            <person name="Schleper C."/>
            <person name="Guy L."/>
            <person name="Ettema T.J."/>
        </authorList>
    </citation>
    <scope>NUCLEOTIDE SEQUENCE</scope>
</reference>
<accession>A0A0F9ABQ1</accession>
<protein>
    <recommendedName>
        <fullName evidence="1">Methionyl-tRNA formyltransferase-like C-terminal domain-containing protein</fullName>
    </recommendedName>
</protein>
<dbReference type="EMBL" id="LAZR01046803">
    <property type="protein sequence ID" value="KKK95685.1"/>
    <property type="molecule type" value="Genomic_DNA"/>
</dbReference>
<evidence type="ECO:0000259" key="1">
    <source>
        <dbReference type="Pfam" id="PF21553"/>
    </source>
</evidence>
<evidence type="ECO:0000313" key="2">
    <source>
        <dbReference type="EMBL" id="KKK95685.1"/>
    </source>
</evidence>
<dbReference type="SUPFAM" id="SSF50486">
    <property type="entry name" value="FMT C-terminal domain-like"/>
    <property type="match status" value="1"/>
</dbReference>
<gene>
    <name evidence="2" type="ORF">LCGC14_2670330</name>
</gene>
<dbReference type="InterPro" id="IPR011034">
    <property type="entry name" value="Formyl_transferase-like_C_sf"/>
</dbReference>
<name>A0A0F9ABQ1_9ZZZZ</name>
<dbReference type="Gene3D" id="3.10.25.20">
    <property type="match status" value="1"/>
</dbReference>
<organism evidence="2">
    <name type="scientific">marine sediment metagenome</name>
    <dbReference type="NCBI Taxonomy" id="412755"/>
    <lineage>
        <taxon>unclassified sequences</taxon>
        <taxon>metagenomes</taxon>
        <taxon>ecological metagenomes</taxon>
    </lineage>
</organism>
<dbReference type="SUPFAM" id="SSF53328">
    <property type="entry name" value="Formyltransferase"/>
    <property type="match status" value="1"/>
</dbReference>
<feature type="domain" description="Methionyl-tRNA formyltransferase-like C-terminal" evidence="1">
    <location>
        <begin position="172"/>
        <end position="228"/>
    </location>
</feature>
<dbReference type="Pfam" id="PF21553">
    <property type="entry name" value="Formyl_trans_C_2"/>
    <property type="match status" value="1"/>
</dbReference>
<dbReference type="Gene3D" id="3.40.50.170">
    <property type="entry name" value="Formyl transferase, N-terminal domain"/>
    <property type="match status" value="1"/>
</dbReference>